<protein>
    <submittedName>
        <fullName evidence="1">Magnesium-transporting ATPase (P-type)</fullName>
    </submittedName>
</protein>
<dbReference type="AlphaFoldDB" id="A0A7Y9DY54"/>
<proteinExistence type="predicted"/>
<gene>
    <name evidence="1" type="ORF">BJ983_003800</name>
</gene>
<organism evidence="1 2">
    <name type="scientific">Actinomycetospora corticicola</name>
    <dbReference type="NCBI Taxonomy" id="663602"/>
    <lineage>
        <taxon>Bacteria</taxon>
        <taxon>Bacillati</taxon>
        <taxon>Actinomycetota</taxon>
        <taxon>Actinomycetes</taxon>
        <taxon>Pseudonocardiales</taxon>
        <taxon>Pseudonocardiaceae</taxon>
        <taxon>Actinomycetospora</taxon>
    </lineage>
</organism>
<evidence type="ECO:0000313" key="2">
    <source>
        <dbReference type="Proteomes" id="UP000535890"/>
    </source>
</evidence>
<accession>A0A7Y9DY54</accession>
<sequence length="70" mass="8010">MKRYVLHARLFAGPLCSPVKNELQAAEGDDLAALEELADDYRERGFRVWVYERRSSTFGGVLSLHVLTER</sequence>
<comment type="caution">
    <text evidence="1">The sequence shown here is derived from an EMBL/GenBank/DDBJ whole genome shotgun (WGS) entry which is preliminary data.</text>
</comment>
<dbReference type="EMBL" id="JACCBN010000001">
    <property type="protein sequence ID" value="NYD37698.1"/>
    <property type="molecule type" value="Genomic_DNA"/>
</dbReference>
<evidence type="ECO:0000313" key="1">
    <source>
        <dbReference type="EMBL" id="NYD37698.1"/>
    </source>
</evidence>
<name>A0A7Y9DY54_9PSEU</name>
<keyword evidence="2" id="KW-1185">Reference proteome</keyword>
<reference evidence="1 2" key="1">
    <citation type="submission" date="2020-07" db="EMBL/GenBank/DDBJ databases">
        <title>Sequencing the genomes of 1000 actinobacteria strains.</title>
        <authorList>
            <person name="Klenk H.-P."/>
        </authorList>
    </citation>
    <scope>NUCLEOTIDE SEQUENCE [LARGE SCALE GENOMIC DNA]</scope>
    <source>
        <strain evidence="1 2">DSM 45772</strain>
    </source>
</reference>
<dbReference type="RefSeq" id="WP_179795246.1">
    <property type="nucleotide sequence ID" value="NZ_BAABHP010000025.1"/>
</dbReference>
<dbReference type="Proteomes" id="UP000535890">
    <property type="component" value="Unassembled WGS sequence"/>
</dbReference>